<dbReference type="GO" id="GO:1990072">
    <property type="term" value="C:TRAPPIII protein complex"/>
    <property type="evidence" value="ECO:0007669"/>
    <property type="project" value="TreeGrafter"/>
</dbReference>
<comment type="subcellular location">
    <subcellularLocation>
        <location evidence="1">Endoplasmic reticulum</location>
    </subcellularLocation>
    <subcellularLocation>
        <location evidence="7">Golgi apparatus</location>
        <location evidence="7">cis-Golgi network</location>
    </subcellularLocation>
</comment>
<evidence type="ECO:0000256" key="1">
    <source>
        <dbReference type="ARBA" id="ARBA00004240"/>
    </source>
</evidence>
<dbReference type="CDD" id="cd14943">
    <property type="entry name" value="TRAPPC5_Trs31"/>
    <property type="match status" value="1"/>
</dbReference>
<dbReference type="FunFam" id="3.30.1380.20:FF:000002">
    <property type="entry name" value="Trafficking protein particle complex subunit"/>
    <property type="match status" value="1"/>
</dbReference>
<evidence type="ECO:0000256" key="2">
    <source>
        <dbReference type="ARBA" id="ARBA00006218"/>
    </source>
</evidence>
<dbReference type="GO" id="GO:1990071">
    <property type="term" value="C:TRAPPII protein complex"/>
    <property type="evidence" value="ECO:0007669"/>
    <property type="project" value="TreeGrafter"/>
</dbReference>
<dbReference type="AlphaFoldDB" id="A0A1V8TSW2"/>
<evidence type="ECO:0000256" key="8">
    <source>
        <dbReference type="SAM" id="MobiDB-lite"/>
    </source>
</evidence>
<evidence type="ECO:0000313" key="10">
    <source>
        <dbReference type="Proteomes" id="UP000192596"/>
    </source>
</evidence>
<comment type="function">
    <text evidence="7">Plays a key role in the late stages of endoplasmic reticulum to Golgi traffic.</text>
</comment>
<dbReference type="InParanoid" id="A0A1V8TSW2"/>
<proteinExistence type="inferred from homology"/>
<evidence type="ECO:0000313" key="9">
    <source>
        <dbReference type="EMBL" id="OQO14450.1"/>
    </source>
</evidence>
<dbReference type="PIRSF" id="PIRSF017479">
    <property type="entry name" value="TRAPP_I_complex_Trs31"/>
    <property type="match status" value="1"/>
</dbReference>
<dbReference type="InterPro" id="IPR016696">
    <property type="entry name" value="TRAPP-I_su5"/>
</dbReference>
<evidence type="ECO:0000256" key="5">
    <source>
        <dbReference type="ARBA" id="ARBA00022892"/>
    </source>
</evidence>
<gene>
    <name evidence="9" type="ORF">B0A48_01327</name>
</gene>
<accession>A0A1V8TSW2</accession>
<dbReference type="Proteomes" id="UP000192596">
    <property type="component" value="Unassembled WGS sequence"/>
</dbReference>
<dbReference type="GO" id="GO:0006888">
    <property type="term" value="P:endoplasmic reticulum to Golgi vesicle-mediated transport"/>
    <property type="evidence" value="ECO:0007669"/>
    <property type="project" value="TreeGrafter"/>
</dbReference>
<comment type="similarity">
    <text evidence="2 7">Belongs to the TRAPP small subunits family. BET3 subfamily.</text>
</comment>
<evidence type="ECO:0000256" key="7">
    <source>
        <dbReference type="PIRNR" id="PIRNR017479"/>
    </source>
</evidence>
<keyword evidence="4 7" id="KW-0256">Endoplasmic reticulum</keyword>
<dbReference type="InterPro" id="IPR024096">
    <property type="entry name" value="NO_sig/Golgi_transp_ligand-bd"/>
</dbReference>
<sequence>MASPPTTTTTTQTLTITPLPPRKPFVPALRTPSNRKTIYDRNLNRTKTAETSLASFAYLFNTLISYHHALSPSVAELESRLNRAGYPIGLKLLDLLLYRQPPRSAARPTRLLDLLQFVHTTLWRALFNRSADALEQSTSKKEEYMIVDNEPVVNTYISIPKEMSQLNCAAFVAGVVEGVCDAAGFETEGVSAHWAGEGDEMWPGKTIFLLRFKESVLAREEAFKNAG</sequence>
<dbReference type="FunCoup" id="A0A1V8TSW2">
    <property type="interactions" value="675"/>
</dbReference>
<name>A0A1V8TSW2_9PEZI</name>
<dbReference type="Pfam" id="PF04051">
    <property type="entry name" value="TRAPP"/>
    <property type="match status" value="1"/>
</dbReference>
<organism evidence="9 10">
    <name type="scientific">Cryoendolithus antarcticus</name>
    <dbReference type="NCBI Taxonomy" id="1507870"/>
    <lineage>
        <taxon>Eukaryota</taxon>
        <taxon>Fungi</taxon>
        <taxon>Dikarya</taxon>
        <taxon>Ascomycota</taxon>
        <taxon>Pezizomycotina</taxon>
        <taxon>Dothideomycetes</taxon>
        <taxon>Dothideomycetidae</taxon>
        <taxon>Cladosporiales</taxon>
        <taxon>Cladosporiaceae</taxon>
        <taxon>Cryoendolithus</taxon>
    </lineage>
</organism>
<dbReference type="GO" id="GO:0005783">
    <property type="term" value="C:endoplasmic reticulum"/>
    <property type="evidence" value="ECO:0007669"/>
    <property type="project" value="UniProtKB-SubCell"/>
</dbReference>
<dbReference type="PANTHER" id="PTHR20902">
    <property type="entry name" value="41-2 PROTEIN ANTIGEN-RELATED"/>
    <property type="match status" value="1"/>
</dbReference>
<feature type="compositionally biased region" description="Low complexity" evidence="8">
    <location>
        <begin position="1"/>
        <end position="17"/>
    </location>
</feature>
<comment type="caution">
    <text evidence="9">The sequence shown here is derived from an EMBL/GenBank/DDBJ whole genome shotgun (WGS) entry which is preliminary data.</text>
</comment>
<dbReference type="GO" id="GO:1990070">
    <property type="term" value="C:TRAPPI protein complex"/>
    <property type="evidence" value="ECO:0007669"/>
    <property type="project" value="TreeGrafter"/>
</dbReference>
<feature type="region of interest" description="Disordered" evidence="8">
    <location>
        <begin position="1"/>
        <end position="24"/>
    </location>
</feature>
<dbReference type="OrthoDB" id="10254842at2759"/>
<dbReference type="SUPFAM" id="SSF111126">
    <property type="entry name" value="Ligand-binding domain in the NO signalling and Golgi transport"/>
    <property type="match status" value="1"/>
</dbReference>
<keyword evidence="3 7" id="KW-0813">Transport</keyword>
<dbReference type="InterPro" id="IPR007194">
    <property type="entry name" value="TRAPP_component"/>
</dbReference>
<evidence type="ECO:0000256" key="3">
    <source>
        <dbReference type="ARBA" id="ARBA00022448"/>
    </source>
</evidence>
<keyword evidence="6 7" id="KW-0333">Golgi apparatus</keyword>
<evidence type="ECO:0000256" key="4">
    <source>
        <dbReference type="ARBA" id="ARBA00022824"/>
    </source>
</evidence>
<protein>
    <recommendedName>
        <fullName evidence="7">Trafficking protein particle complex subunit</fullName>
    </recommendedName>
</protein>
<dbReference type="EMBL" id="NAJO01000002">
    <property type="protein sequence ID" value="OQO14450.1"/>
    <property type="molecule type" value="Genomic_DNA"/>
</dbReference>
<reference evidence="10" key="1">
    <citation type="submission" date="2017-03" db="EMBL/GenBank/DDBJ databases">
        <title>Genomes of endolithic fungi from Antarctica.</title>
        <authorList>
            <person name="Coleine C."/>
            <person name="Masonjones S."/>
            <person name="Stajich J.E."/>
        </authorList>
    </citation>
    <scope>NUCLEOTIDE SEQUENCE [LARGE SCALE GENOMIC DNA]</scope>
    <source>
        <strain evidence="10">CCFEE 5527</strain>
    </source>
</reference>
<evidence type="ECO:0000256" key="6">
    <source>
        <dbReference type="ARBA" id="ARBA00023034"/>
    </source>
</evidence>
<dbReference type="Gene3D" id="3.30.1380.20">
    <property type="entry name" value="Trafficking protein particle complex subunit 3"/>
    <property type="match status" value="1"/>
</dbReference>
<comment type="subunit">
    <text evidence="7">Part of the multisubunit TRAPP (transport protein particle) complex.</text>
</comment>
<keyword evidence="10" id="KW-1185">Reference proteome</keyword>
<keyword evidence="5 7" id="KW-0931">ER-Golgi transport</keyword>
<dbReference type="PANTHER" id="PTHR20902:SF0">
    <property type="entry name" value="TRAFFICKING PROTEIN PARTICLE COMPLEX SUBUNIT 5"/>
    <property type="match status" value="1"/>
</dbReference>
<dbReference type="STRING" id="1507870.A0A1V8TSW2"/>